<dbReference type="Pfam" id="PF13614">
    <property type="entry name" value="AAA_31"/>
    <property type="match status" value="1"/>
</dbReference>
<proteinExistence type="predicted"/>
<evidence type="ECO:0000313" key="2">
    <source>
        <dbReference type="EMBL" id="GAA5091379.1"/>
    </source>
</evidence>
<name>A0ABP9M8V1_9BURK</name>
<dbReference type="RefSeq" id="WP_345371091.1">
    <property type="nucleotide sequence ID" value="NZ_BAABKD010000009.1"/>
</dbReference>
<dbReference type="Proteomes" id="UP001500227">
    <property type="component" value="Unassembled WGS sequence"/>
</dbReference>
<dbReference type="InterPro" id="IPR050678">
    <property type="entry name" value="DNA_Partitioning_ATPase"/>
</dbReference>
<gene>
    <name evidence="2" type="ORF">GCM10023337_17200</name>
</gene>
<organism evidence="2 3">
    <name type="scientific">Paenalcaligenes hermetiae</name>
    <dbReference type="NCBI Taxonomy" id="1157987"/>
    <lineage>
        <taxon>Bacteria</taxon>
        <taxon>Pseudomonadati</taxon>
        <taxon>Pseudomonadota</taxon>
        <taxon>Betaproteobacteria</taxon>
        <taxon>Burkholderiales</taxon>
        <taxon>Alcaligenaceae</taxon>
        <taxon>Paenalcaligenes</taxon>
    </lineage>
</organism>
<dbReference type="PANTHER" id="PTHR13696">
    <property type="entry name" value="P-LOOP CONTAINING NUCLEOSIDE TRIPHOSPHATE HYDROLASE"/>
    <property type="match status" value="1"/>
</dbReference>
<dbReference type="PIRSF" id="PIRSF009320">
    <property type="entry name" value="Nuc_binding_HP_1000"/>
    <property type="match status" value="1"/>
</dbReference>
<sequence length="263" mass="29003">MSKKKQSYVFCVANQKGGVGKTTTTVNLAAALSSLKQKVLLIDLDPQGNATMGSGVDKNDLDLSVYQVLIGASTIDQSKYRSDAGNYDVLAANRELSGAEIDLVQIDKRELQLKKALEHCKTHYDFVLIDCPPTLSLLTLNGLAAAHGVIIPMQCEYFALEGLSDLVNTIKRVYRNINPGLELIGLLRVMFDGRITLQRQVSEQIEMHFGDKVFQTKIPRNVRLAEAPSHGMPGVIYDKSSRGAKAYMDFGKELIQRLKSAEK</sequence>
<comment type="caution">
    <text evidence="2">The sequence shown here is derived from an EMBL/GenBank/DDBJ whole genome shotgun (WGS) entry which is preliminary data.</text>
</comment>
<dbReference type="EMBL" id="BAABKD010000009">
    <property type="protein sequence ID" value="GAA5091379.1"/>
    <property type="molecule type" value="Genomic_DNA"/>
</dbReference>
<accession>A0ABP9M8V1</accession>
<evidence type="ECO:0000313" key="3">
    <source>
        <dbReference type="Proteomes" id="UP001500227"/>
    </source>
</evidence>
<dbReference type="InterPro" id="IPR025669">
    <property type="entry name" value="AAA_dom"/>
</dbReference>
<dbReference type="PANTHER" id="PTHR13696:SF52">
    <property type="entry name" value="PARA FAMILY PROTEIN CT_582"/>
    <property type="match status" value="1"/>
</dbReference>
<protein>
    <submittedName>
        <fullName evidence="2">ParA family protein</fullName>
    </submittedName>
</protein>
<dbReference type="InterPro" id="IPR027417">
    <property type="entry name" value="P-loop_NTPase"/>
</dbReference>
<dbReference type="SUPFAM" id="SSF52540">
    <property type="entry name" value="P-loop containing nucleoside triphosphate hydrolases"/>
    <property type="match status" value="1"/>
</dbReference>
<evidence type="ECO:0000259" key="1">
    <source>
        <dbReference type="Pfam" id="PF13614"/>
    </source>
</evidence>
<feature type="domain" description="AAA" evidence="1">
    <location>
        <begin position="9"/>
        <end position="182"/>
    </location>
</feature>
<dbReference type="CDD" id="cd02042">
    <property type="entry name" value="ParAB_family"/>
    <property type="match status" value="1"/>
</dbReference>
<keyword evidence="3" id="KW-1185">Reference proteome</keyword>
<reference evidence="3" key="1">
    <citation type="journal article" date="2019" name="Int. J. Syst. Evol. Microbiol.">
        <title>The Global Catalogue of Microorganisms (GCM) 10K type strain sequencing project: providing services to taxonomists for standard genome sequencing and annotation.</title>
        <authorList>
            <consortium name="The Broad Institute Genomics Platform"/>
            <consortium name="The Broad Institute Genome Sequencing Center for Infectious Disease"/>
            <person name="Wu L."/>
            <person name="Ma J."/>
        </authorList>
    </citation>
    <scope>NUCLEOTIDE SEQUENCE [LARGE SCALE GENOMIC DNA]</scope>
    <source>
        <strain evidence="3">JCM 18423</strain>
    </source>
</reference>
<dbReference type="Gene3D" id="3.40.50.300">
    <property type="entry name" value="P-loop containing nucleotide triphosphate hydrolases"/>
    <property type="match status" value="1"/>
</dbReference>